<keyword evidence="2" id="KW-1185">Reference proteome</keyword>
<gene>
    <name evidence="1" type="ORF">G5V65_11290</name>
</gene>
<evidence type="ECO:0000313" key="2">
    <source>
        <dbReference type="Proteomes" id="UP000474758"/>
    </source>
</evidence>
<protein>
    <submittedName>
        <fullName evidence="1">Uncharacterized protein</fullName>
    </submittedName>
</protein>
<dbReference type="EMBL" id="JAALFE010000010">
    <property type="protein sequence ID" value="NGQ91481.1"/>
    <property type="molecule type" value="Genomic_DNA"/>
</dbReference>
<proteinExistence type="predicted"/>
<dbReference type="AlphaFoldDB" id="A0A6M1U9X5"/>
<dbReference type="RefSeq" id="WP_165050074.1">
    <property type="nucleotide sequence ID" value="NZ_JAALFE010000010.1"/>
</dbReference>
<sequence>MTAREYLRNTALADMVYARGEYHSCRQRGLRVMTEYYRREMVRAYMVLRGLRK</sequence>
<dbReference type="Proteomes" id="UP000474758">
    <property type="component" value="Unassembled WGS sequence"/>
</dbReference>
<accession>A0A6M1U9X5</accession>
<reference evidence="1 2" key="1">
    <citation type="submission" date="2020-02" db="EMBL/GenBank/DDBJ databases">
        <title>Rhodobacter translucens sp. nov., a novel bacterium isolated from activated sludge.</title>
        <authorList>
            <person name="Liu J."/>
        </authorList>
    </citation>
    <scope>NUCLEOTIDE SEQUENCE [LARGE SCALE GENOMIC DNA]</scope>
    <source>
        <strain evidence="1 2">HX-7-19</strain>
    </source>
</reference>
<evidence type="ECO:0000313" key="1">
    <source>
        <dbReference type="EMBL" id="NGQ91481.1"/>
    </source>
</evidence>
<comment type="caution">
    <text evidence="1">The sequence shown here is derived from an EMBL/GenBank/DDBJ whole genome shotgun (WGS) entry which is preliminary data.</text>
</comment>
<organism evidence="1 2">
    <name type="scientific">Paragemmobacter kunshanensis</name>
    <dbReference type="NCBI Taxonomy" id="2583234"/>
    <lineage>
        <taxon>Bacteria</taxon>
        <taxon>Pseudomonadati</taxon>
        <taxon>Pseudomonadota</taxon>
        <taxon>Alphaproteobacteria</taxon>
        <taxon>Rhodobacterales</taxon>
        <taxon>Paracoccaceae</taxon>
        <taxon>Paragemmobacter</taxon>
    </lineage>
</organism>
<name>A0A6M1U9X5_9RHOB</name>